<dbReference type="Proteomes" id="UP000008711">
    <property type="component" value="Unassembled WGS sequence"/>
</dbReference>
<evidence type="ECO:0000256" key="2">
    <source>
        <dbReference type="ARBA" id="ARBA00006806"/>
    </source>
</evidence>
<name>B3NUV1_DROER</name>
<dbReference type="PANTHER" id="PTHR21500:SF0">
    <property type="entry name" value="TUBULIN-SPECIFIC CHAPERONE A"/>
    <property type="match status" value="1"/>
</dbReference>
<evidence type="ECO:0000256" key="1">
    <source>
        <dbReference type="ARBA" id="ARBA00003046"/>
    </source>
</evidence>
<dbReference type="GO" id="GO:0005874">
    <property type="term" value="C:microtubule"/>
    <property type="evidence" value="ECO:0007669"/>
    <property type="project" value="UniProtKB-KW"/>
</dbReference>
<dbReference type="Gene3D" id="1.20.58.90">
    <property type="match status" value="1"/>
</dbReference>
<dbReference type="HOGENOM" id="CLU_1798487_0_0_1"/>
<protein>
    <recommendedName>
        <fullName evidence="3 6">Tubulin-specific chaperone A</fullName>
    </recommendedName>
</protein>
<keyword evidence="6" id="KW-0206">Cytoskeleton</keyword>
<comment type="subunit">
    <text evidence="5 6">Supercomplex made of cofactors A to E. Cofactors A and D function by capturing and stabilizing tubulin in a quasi-native conformation. Cofactor E binds to the cofactor D-tubulin complex; interaction with cofactor C then causes the release of tubulin polypeptides that are committed to the native state.</text>
</comment>
<comment type="function">
    <text evidence="1">Tubulin-folding protein; involved in the early step of the tubulin folding pathway.</text>
</comment>
<keyword evidence="6" id="KW-0963">Cytoplasm</keyword>
<dbReference type="Pfam" id="PF02970">
    <property type="entry name" value="TBCA"/>
    <property type="match status" value="1"/>
</dbReference>
<dbReference type="InterPro" id="IPR004226">
    <property type="entry name" value="TBCA"/>
</dbReference>
<reference evidence="7 8" key="2">
    <citation type="journal article" date="2008" name="Bioinformatics">
        <title>Assembly reconciliation.</title>
        <authorList>
            <person name="Zimin A.V."/>
            <person name="Smith D.R."/>
            <person name="Sutton G."/>
            <person name="Yorke J.A."/>
        </authorList>
    </citation>
    <scope>NUCLEOTIDE SEQUENCE [LARGE SCALE GENOMIC DNA]</scope>
    <source>
        <strain evidence="7 8">TSC#14021-0224.01</strain>
    </source>
</reference>
<dbReference type="PhylomeDB" id="B3NUV1"/>
<evidence type="ECO:0000256" key="4">
    <source>
        <dbReference type="ARBA" id="ARBA00023186"/>
    </source>
</evidence>
<comment type="subcellular location">
    <subcellularLocation>
        <location evidence="6">Cytoplasm</location>
        <location evidence="6">Cytoskeleton</location>
    </subcellularLocation>
</comment>
<reference evidence="7 8" key="1">
    <citation type="journal article" date="2007" name="Nature">
        <title>Evolution of genes and genomes on the Drosophila phylogeny.</title>
        <authorList>
            <consortium name="Drosophila 12 Genomes Consortium"/>
            <person name="Clark A.G."/>
            <person name="Eisen M.B."/>
            <person name="Smith D.R."/>
            <person name="Bergman C.M."/>
            <person name="Oliver B."/>
            <person name="Markow T.A."/>
            <person name="Kaufman T.C."/>
            <person name="Kellis M."/>
            <person name="Gelbart W."/>
            <person name="Iyer V.N."/>
            <person name="Pollard D.A."/>
            <person name="Sackton T.B."/>
            <person name="Larracuente A.M."/>
            <person name="Singh N.D."/>
            <person name="Abad J.P."/>
            <person name="Abt D.N."/>
            <person name="Adryan B."/>
            <person name="Aguade M."/>
            <person name="Akashi H."/>
            <person name="Anderson W.W."/>
            <person name="Aquadro C.F."/>
            <person name="Ardell D.H."/>
            <person name="Arguello R."/>
            <person name="Artieri C.G."/>
            <person name="Barbash D.A."/>
            <person name="Barker D."/>
            <person name="Barsanti P."/>
            <person name="Batterham P."/>
            <person name="Batzoglou S."/>
            <person name="Begun D."/>
            <person name="Bhutkar A."/>
            <person name="Blanco E."/>
            <person name="Bosak S.A."/>
            <person name="Bradley R.K."/>
            <person name="Brand A.D."/>
            <person name="Brent M.R."/>
            <person name="Brooks A.N."/>
            <person name="Brown R.H."/>
            <person name="Butlin R.K."/>
            <person name="Caggese C."/>
            <person name="Calvi B.R."/>
            <person name="Bernardo de Carvalho A."/>
            <person name="Caspi A."/>
            <person name="Castrezana S."/>
            <person name="Celniker S.E."/>
            <person name="Chang J.L."/>
            <person name="Chapple C."/>
            <person name="Chatterji S."/>
            <person name="Chinwalla A."/>
            <person name="Civetta A."/>
            <person name="Clifton S.W."/>
            <person name="Comeron J.M."/>
            <person name="Costello J.C."/>
            <person name="Coyne J.A."/>
            <person name="Daub J."/>
            <person name="David R.G."/>
            <person name="Delcher A.L."/>
            <person name="Delehaunty K."/>
            <person name="Do C.B."/>
            <person name="Ebling H."/>
            <person name="Edwards K."/>
            <person name="Eickbush T."/>
            <person name="Evans J.D."/>
            <person name="Filipski A."/>
            <person name="Findeiss S."/>
            <person name="Freyhult E."/>
            <person name="Fulton L."/>
            <person name="Fulton R."/>
            <person name="Garcia A.C."/>
            <person name="Gardiner A."/>
            <person name="Garfield D.A."/>
            <person name="Garvin B.E."/>
            <person name="Gibson G."/>
            <person name="Gilbert D."/>
            <person name="Gnerre S."/>
            <person name="Godfrey J."/>
            <person name="Good R."/>
            <person name="Gotea V."/>
            <person name="Gravely B."/>
            <person name="Greenberg A.J."/>
            <person name="Griffiths-Jones S."/>
            <person name="Gross S."/>
            <person name="Guigo R."/>
            <person name="Gustafson E.A."/>
            <person name="Haerty W."/>
            <person name="Hahn M.W."/>
            <person name="Halligan D.L."/>
            <person name="Halpern A.L."/>
            <person name="Halter G.M."/>
            <person name="Han M.V."/>
            <person name="Heger A."/>
            <person name="Hillier L."/>
            <person name="Hinrichs A.S."/>
            <person name="Holmes I."/>
            <person name="Hoskins R.A."/>
            <person name="Hubisz M.J."/>
            <person name="Hultmark D."/>
            <person name="Huntley M.A."/>
            <person name="Jaffe D.B."/>
            <person name="Jagadeeshan S."/>
            <person name="Jeck W.R."/>
            <person name="Johnson J."/>
            <person name="Jones C.D."/>
            <person name="Jordan W.C."/>
            <person name="Karpen G.H."/>
            <person name="Kataoka E."/>
            <person name="Keightley P.D."/>
            <person name="Kheradpour P."/>
            <person name="Kirkness E.F."/>
            <person name="Koerich L.B."/>
            <person name="Kristiansen K."/>
            <person name="Kudrna D."/>
            <person name="Kulathinal R.J."/>
            <person name="Kumar S."/>
            <person name="Kwok R."/>
            <person name="Lander E."/>
            <person name="Langley C.H."/>
            <person name="Lapoint R."/>
            <person name="Lazzaro B.P."/>
            <person name="Lee S.J."/>
            <person name="Levesque L."/>
            <person name="Li R."/>
            <person name="Lin C.F."/>
            <person name="Lin M.F."/>
            <person name="Lindblad-Toh K."/>
            <person name="Llopart A."/>
            <person name="Long M."/>
            <person name="Low L."/>
            <person name="Lozovsky E."/>
            <person name="Lu J."/>
            <person name="Luo M."/>
            <person name="Machado C.A."/>
            <person name="Makalowski W."/>
            <person name="Marzo M."/>
            <person name="Matsuda M."/>
            <person name="Matzkin L."/>
            <person name="McAllister B."/>
            <person name="McBride C.S."/>
            <person name="McKernan B."/>
            <person name="McKernan K."/>
            <person name="Mendez-Lago M."/>
            <person name="Minx P."/>
            <person name="Mollenhauer M.U."/>
            <person name="Montooth K."/>
            <person name="Mount S.M."/>
            <person name="Mu X."/>
            <person name="Myers E."/>
            <person name="Negre B."/>
            <person name="Newfeld S."/>
            <person name="Nielsen R."/>
            <person name="Noor M.A."/>
            <person name="O'Grady P."/>
            <person name="Pachter L."/>
            <person name="Papaceit M."/>
            <person name="Parisi M.J."/>
            <person name="Parisi M."/>
            <person name="Parts L."/>
            <person name="Pedersen J.S."/>
            <person name="Pesole G."/>
            <person name="Phillippy A.M."/>
            <person name="Ponting C.P."/>
            <person name="Pop M."/>
            <person name="Porcelli D."/>
            <person name="Powell J.R."/>
            <person name="Prohaska S."/>
            <person name="Pruitt K."/>
            <person name="Puig M."/>
            <person name="Quesneville H."/>
            <person name="Ram K.R."/>
            <person name="Rand D."/>
            <person name="Rasmussen M.D."/>
            <person name="Reed L.K."/>
            <person name="Reenan R."/>
            <person name="Reily A."/>
            <person name="Remington K.A."/>
            <person name="Rieger T.T."/>
            <person name="Ritchie M.G."/>
            <person name="Robin C."/>
            <person name="Rogers Y.H."/>
            <person name="Rohde C."/>
            <person name="Rozas J."/>
            <person name="Rubenfield M.J."/>
            <person name="Ruiz A."/>
            <person name="Russo S."/>
            <person name="Salzberg S.L."/>
            <person name="Sanchez-Gracia A."/>
            <person name="Saranga D.J."/>
            <person name="Sato H."/>
            <person name="Schaeffer S.W."/>
            <person name="Schatz M.C."/>
            <person name="Schlenke T."/>
            <person name="Schwartz R."/>
            <person name="Segarra C."/>
            <person name="Singh R.S."/>
            <person name="Sirot L."/>
            <person name="Sirota M."/>
            <person name="Sisneros N.B."/>
            <person name="Smith C.D."/>
            <person name="Smith T.F."/>
            <person name="Spieth J."/>
            <person name="Stage D.E."/>
            <person name="Stark A."/>
            <person name="Stephan W."/>
            <person name="Strausberg R.L."/>
            <person name="Strempel S."/>
            <person name="Sturgill D."/>
            <person name="Sutton G."/>
            <person name="Sutton G.G."/>
            <person name="Tao W."/>
            <person name="Teichmann S."/>
            <person name="Tobari Y.N."/>
            <person name="Tomimura Y."/>
            <person name="Tsolas J.M."/>
            <person name="Valente V.L."/>
            <person name="Venter E."/>
            <person name="Venter J.C."/>
            <person name="Vicario S."/>
            <person name="Vieira F.G."/>
            <person name="Vilella A.J."/>
            <person name="Villasante A."/>
            <person name="Walenz B."/>
            <person name="Wang J."/>
            <person name="Wasserman M."/>
            <person name="Watts T."/>
            <person name="Wilson D."/>
            <person name="Wilson R.K."/>
            <person name="Wing R.A."/>
            <person name="Wolfner M.F."/>
            <person name="Wong A."/>
            <person name="Wong G.K."/>
            <person name="Wu C.I."/>
            <person name="Wu G."/>
            <person name="Yamamoto D."/>
            <person name="Yang H.P."/>
            <person name="Yang S.P."/>
            <person name="Yorke J.A."/>
            <person name="Yoshida K."/>
            <person name="Zdobnov E."/>
            <person name="Zhang P."/>
            <person name="Zhang Y."/>
            <person name="Zimin A.V."/>
            <person name="Baldwin J."/>
            <person name="Abdouelleil A."/>
            <person name="Abdulkadir J."/>
            <person name="Abebe A."/>
            <person name="Abera B."/>
            <person name="Abreu J."/>
            <person name="Acer S.C."/>
            <person name="Aftuck L."/>
            <person name="Alexander A."/>
            <person name="An P."/>
            <person name="Anderson E."/>
            <person name="Anderson S."/>
            <person name="Arachi H."/>
            <person name="Azer M."/>
            <person name="Bachantsang P."/>
            <person name="Barry A."/>
            <person name="Bayul T."/>
            <person name="Berlin A."/>
            <person name="Bessette D."/>
            <person name="Bloom T."/>
            <person name="Blye J."/>
            <person name="Boguslavskiy L."/>
            <person name="Bonnet C."/>
            <person name="Boukhgalter B."/>
            <person name="Bourzgui I."/>
            <person name="Brown A."/>
            <person name="Cahill P."/>
            <person name="Channer S."/>
            <person name="Cheshatsang Y."/>
            <person name="Chuda L."/>
            <person name="Citroen M."/>
            <person name="Collymore A."/>
            <person name="Cooke P."/>
            <person name="Costello M."/>
            <person name="D'Aco K."/>
            <person name="Daza R."/>
            <person name="De Haan G."/>
            <person name="DeGray S."/>
            <person name="DeMaso C."/>
            <person name="Dhargay N."/>
            <person name="Dooley K."/>
            <person name="Dooley E."/>
            <person name="Doricent M."/>
            <person name="Dorje P."/>
            <person name="Dorjee K."/>
            <person name="Dupes A."/>
            <person name="Elong R."/>
            <person name="Falk J."/>
            <person name="Farina A."/>
            <person name="Faro S."/>
            <person name="Ferguson D."/>
            <person name="Fisher S."/>
            <person name="Foley C.D."/>
            <person name="Franke A."/>
            <person name="Friedrich D."/>
            <person name="Gadbois L."/>
            <person name="Gearin G."/>
            <person name="Gearin C.R."/>
            <person name="Giannoukos G."/>
            <person name="Goode T."/>
            <person name="Graham J."/>
            <person name="Grandbois E."/>
            <person name="Grewal S."/>
            <person name="Gyaltsen K."/>
            <person name="Hafez N."/>
            <person name="Hagos B."/>
            <person name="Hall J."/>
            <person name="Henson C."/>
            <person name="Hollinger A."/>
            <person name="Honan T."/>
            <person name="Huard M.D."/>
            <person name="Hughes L."/>
            <person name="Hurhula B."/>
            <person name="Husby M.E."/>
            <person name="Kamat A."/>
            <person name="Kanga B."/>
            <person name="Kashin S."/>
            <person name="Khazanovich D."/>
            <person name="Kisner P."/>
            <person name="Lance K."/>
            <person name="Lara M."/>
            <person name="Lee W."/>
            <person name="Lennon N."/>
            <person name="Letendre F."/>
            <person name="LeVine R."/>
            <person name="Lipovsky A."/>
            <person name="Liu X."/>
            <person name="Liu J."/>
            <person name="Liu S."/>
            <person name="Lokyitsang T."/>
            <person name="Lokyitsang Y."/>
            <person name="Lubonja R."/>
            <person name="Lui A."/>
            <person name="MacDonald P."/>
            <person name="Magnisalis V."/>
            <person name="Maru K."/>
            <person name="Matthews C."/>
            <person name="McCusker W."/>
            <person name="McDonough S."/>
            <person name="Mehta T."/>
            <person name="Meldrim J."/>
            <person name="Meneus L."/>
            <person name="Mihai O."/>
            <person name="Mihalev A."/>
            <person name="Mihova T."/>
            <person name="Mittelman R."/>
            <person name="Mlenga V."/>
            <person name="Montmayeur A."/>
            <person name="Mulrain L."/>
            <person name="Navidi A."/>
            <person name="Naylor J."/>
            <person name="Negash T."/>
            <person name="Nguyen T."/>
            <person name="Nguyen N."/>
            <person name="Nicol R."/>
            <person name="Norbu C."/>
            <person name="Norbu N."/>
            <person name="Novod N."/>
            <person name="O'Neill B."/>
            <person name="Osman S."/>
            <person name="Markiewicz E."/>
            <person name="Oyono O.L."/>
            <person name="Patti C."/>
            <person name="Phunkhang P."/>
            <person name="Pierre F."/>
            <person name="Priest M."/>
            <person name="Raghuraman S."/>
            <person name="Rege F."/>
            <person name="Reyes R."/>
            <person name="Rise C."/>
            <person name="Rogov P."/>
            <person name="Ross K."/>
            <person name="Ryan E."/>
            <person name="Settipalli S."/>
            <person name="Shea T."/>
            <person name="Sherpa N."/>
            <person name="Shi L."/>
            <person name="Shih D."/>
            <person name="Sparrow T."/>
            <person name="Spaulding J."/>
            <person name="Stalker J."/>
            <person name="Stange-Thomann N."/>
            <person name="Stavropoulos S."/>
            <person name="Stone C."/>
            <person name="Strader C."/>
            <person name="Tesfaye S."/>
            <person name="Thomson T."/>
            <person name="Thoulutsang Y."/>
            <person name="Thoulutsang D."/>
            <person name="Topham K."/>
            <person name="Topping I."/>
            <person name="Tsamla T."/>
            <person name="Vassiliev H."/>
            <person name="Vo A."/>
            <person name="Wangchuk T."/>
            <person name="Wangdi T."/>
            <person name="Weiand M."/>
            <person name="Wilkinson J."/>
            <person name="Wilson A."/>
            <person name="Yadav S."/>
            <person name="Young G."/>
            <person name="Yu Q."/>
            <person name="Zembek L."/>
            <person name="Zhong D."/>
            <person name="Zimmer A."/>
            <person name="Zwirko Z."/>
            <person name="Jaffe D.B."/>
            <person name="Alvarez P."/>
            <person name="Brockman W."/>
            <person name="Butler J."/>
            <person name="Chin C."/>
            <person name="Gnerre S."/>
            <person name="Grabherr M."/>
            <person name="Kleber M."/>
            <person name="Mauceli E."/>
            <person name="MacCallum I."/>
        </authorList>
    </citation>
    <scope>NUCLEOTIDE SEQUENCE [LARGE SCALE GENOMIC DNA]</scope>
    <source>
        <strain evidence="7 8">TSC#14021-0224.01</strain>
    </source>
</reference>
<comment type="similarity">
    <text evidence="2 6">Belongs to the TBCA family.</text>
</comment>
<gene>
    <name evidence="7" type="primary">Dere\GG19419</name>
    <name evidence="7" type="synonym">dere_GLEANR_4166</name>
    <name evidence="7" type="synonym">GG19419</name>
    <name evidence="7" type="ORF">Dere_GG19419</name>
</gene>
<dbReference type="GO" id="GO:0007021">
    <property type="term" value="P:tubulin complex assembly"/>
    <property type="evidence" value="ECO:0007669"/>
    <property type="project" value="UniProtKB-UniRule"/>
</dbReference>
<proteinExistence type="inferred from homology"/>
<sequence>MYNSPHIALLSAVQPNDTRHNATLRFQRHPTDNVHTDPRLEQLIVYRALLQHLLQQRAHYSHERDLELQRLERFRCEGVNQRRLQVQEQVVKKAQGMLPGIVFKLRNEVDKLKRFIDMDKEQELRQLDTALYDHCVDLLNNCQSTLENPH</sequence>
<evidence type="ECO:0000256" key="3">
    <source>
        <dbReference type="ARBA" id="ARBA00015002"/>
    </source>
</evidence>
<dbReference type="GO" id="GO:0005829">
    <property type="term" value="C:cytosol"/>
    <property type="evidence" value="ECO:0007669"/>
    <property type="project" value="TreeGrafter"/>
</dbReference>
<evidence type="ECO:0000256" key="6">
    <source>
        <dbReference type="RuleBase" id="RU364030"/>
    </source>
</evidence>
<dbReference type="OMA" id="MYSPHIA"/>
<dbReference type="eggNOG" id="ENOG502TCWS">
    <property type="taxonomic scope" value="Eukaryota"/>
</dbReference>
<dbReference type="GO" id="GO:0048487">
    <property type="term" value="F:beta-tubulin binding"/>
    <property type="evidence" value="ECO:0007669"/>
    <property type="project" value="InterPro"/>
</dbReference>
<keyword evidence="8" id="KW-1185">Reference proteome</keyword>
<dbReference type="AlphaFoldDB" id="B3NUV1"/>
<dbReference type="KEGG" id="der:6550569"/>
<organism evidence="7 8">
    <name type="scientific">Drosophila erecta</name>
    <name type="common">Fruit fly</name>
    <dbReference type="NCBI Taxonomy" id="7220"/>
    <lineage>
        <taxon>Eukaryota</taxon>
        <taxon>Metazoa</taxon>
        <taxon>Ecdysozoa</taxon>
        <taxon>Arthropoda</taxon>
        <taxon>Hexapoda</taxon>
        <taxon>Insecta</taxon>
        <taxon>Pterygota</taxon>
        <taxon>Neoptera</taxon>
        <taxon>Endopterygota</taxon>
        <taxon>Diptera</taxon>
        <taxon>Brachycera</taxon>
        <taxon>Muscomorpha</taxon>
        <taxon>Ephydroidea</taxon>
        <taxon>Drosophilidae</taxon>
        <taxon>Drosophila</taxon>
        <taxon>Sophophora</taxon>
    </lineage>
</organism>
<dbReference type="EMBL" id="CH954180">
    <property type="protein sequence ID" value="EDV47049.1"/>
    <property type="molecule type" value="Genomic_DNA"/>
</dbReference>
<keyword evidence="6" id="KW-0493">Microtubule</keyword>
<dbReference type="PANTHER" id="PTHR21500">
    <property type="entry name" value="TUBULIN-SPECIFIC CHAPERONE A"/>
    <property type="match status" value="1"/>
</dbReference>
<evidence type="ECO:0000313" key="8">
    <source>
        <dbReference type="Proteomes" id="UP000008711"/>
    </source>
</evidence>
<dbReference type="InterPro" id="IPR036126">
    <property type="entry name" value="TBCA_sf"/>
</dbReference>
<evidence type="ECO:0000256" key="5">
    <source>
        <dbReference type="ARBA" id="ARBA00026055"/>
    </source>
</evidence>
<dbReference type="SUPFAM" id="SSF46988">
    <property type="entry name" value="Tubulin chaperone cofactor A"/>
    <property type="match status" value="1"/>
</dbReference>
<dbReference type="GO" id="GO:0007023">
    <property type="term" value="P:post-chaperonin tubulin folding pathway"/>
    <property type="evidence" value="ECO:0007669"/>
    <property type="project" value="UniProtKB-UniRule"/>
</dbReference>
<evidence type="ECO:0000313" key="7">
    <source>
        <dbReference type="EMBL" id="EDV47049.1"/>
    </source>
</evidence>
<keyword evidence="4 6" id="KW-0143">Chaperone</keyword>
<accession>B3NUV1</accession>
<dbReference type="OrthoDB" id="7854873at2759"/>